<evidence type="ECO:0000313" key="1">
    <source>
        <dbReference type="EMBL" id="GCC52577.1"/>
    </source>
</evidence>
<evidence type="ECO:0000313" key="2">
    <source>
        <dbReference type="Proteomes" id="UP000288227"/>
    </source>
</evidence>
<comment type="caution">
    <text evidence="1">The sequence shown here is derived from an EMBL/GenBank/DDBJ whole genome shotgun (WGS) entry which is preliminary data.</text>
</comment>
<organism evidence="1 2">
    <name type="scientific">Chryseotalea sanaruensis</name>
    <dbReference type="NCBI Taxonomy" id="2482724"/>
    <lineage>
        <taxon>Bacteria</taxon>
        <taxon>Pseudomonadati</taxon>
        <taxon>Bacteroidota</taxon>
        <taxon>Cytophagia</taxon>
        <taxon>Cytophagales</taxon>
        <taxon>Chryseotaleaceae</taxon>
        <taxon>Chryseotalea</taxon>
    </lineage>
</organism>
<proteinExistence type="predicted"/>
<gene>
    <name evidence="1" type="ORF">SanaruYs_28140</name>
</gene>
<keyword evidence="2" id="KW-1185">Reference proteome</keyword>
<evidence type="ECO:0008006" key="3">
    <source>
        <dbReference type="Google" id="ProtNLM"/>
    </source>
</evidence>
<dbReference type="SUPFAM" id="SSF47781">
    <property type="entry name" value="RuvA domain 2-like"/>
    <property type="match status" value="3"/>
</dbReference>
<reference evidence="1 2" key="1">
    <citation type="submission" date="2018-11" db="EMBL/GenBank/DDBJ databases">
        <title>Chryseotalea sanarue gen. nov., sp., nov., a member of the family Cytophagaceae, isolated from a brackish lake in Hamamatsu Japan.</title>
        <authorList>
            <person name="Maejima Y."/>
            <person name="Iino T."/>
            <person name="Muraguchi Y."/>
            <person name="Fukuda K."/>
            <person name="Ohkuma M."/>
            <person name="Moriuchi R."/>
            <person name="Dohra H."/>
            <person name="Kimbara K."/>
            <person name="Shintani M."/>
        </authorList>
    </citation>
    <scope>NUCLEOTIDE SEQUENCE [LARGE SCALE GENOMIC DNA]</scope>
    <source>
        <strain evidence="1 2">Ys</strain>
    </source>
</reference>
<name>A0A401UCF9_9BACT</name>
<dbReference type="PANTHER" id="PTHR21180">
    <property type="entry name" value="ENDONUCLEASE/EXONUCLEASE/PHOSPHATASE FAMILY DOMAIN-CONTAINING PROTEIN 1"/>
    <property type="match status" value="1"/>
</dbReference>
<dbReference type="Pfam" id="PF12836">
    <property type="entry name" value="HHH_3"/>
    <property type="match status" value="3"/>
</dbReference>
<dbReference type="Gene3D" id="1.10.150.280">
    <property type="entry name" value="AF1531-like domain"/>
    <property type="match status" value="1"/>
</dbReference>
<dbReference type="PANTHER" id="PTHR21180:SF32">
    <property type="entry name" value="ENDONUCLEASE_EXONUCLEASE_PHOSPHATASE FAMILY DOMAIN-CONTAINING PROTEIN 1"/>
    <property type="match status" value="1"/>
</dbReference>
<dbReference type="InterPro" id="IPR010994">
    <property type="entry name" value="RuvA_2-like"/>
</dbReference>
<accession>A0A401UCF9</accession>
<protein>
    <recommendedName>
        <fullName evidence="3">Helix-hairpin-helix domain-containing protein</fullName>
    </recommendedName>
</protein>
<dbReference type="InterPro" id="IPR051675">
    <property type="entry name" value="Endo/Exo/Phosphatase_dom_1"/>
</dbReference>
<dbReference type="Proteomes" id="UP000288227">
    <property type="component" value="Unassembled WGS sequence"/>
</dbReference>
<dbReference type="Gene3D" id="1.10.150.320">
    <property type="entry name" value="Photosystem II 12 kDa extrinsic protein"/>
    <property type="match status" value="1"/>
</dbReference>
<dbReference type="EMBL" id="BHXQ01000005">
    <property type="protein sequence ID" value="GCC52577.1"/>
    <property type="molecule type" value="Genomic_DNA"/>
</dbReference>
<dbReference type="AlphaFoldDB" id="A0A401UCF9"/>
<sequence>MIFVIFSEPLYRNWRAQAPIELKDETHKLDSLVQLMAMSQTEVSSSLAPVLFPFDPNKATQSELTSLGFSKTLASRIENYRNKGGEFRIKQDLLRLYGMDSSLYVLMYPYMLLPESLVKREKFVTEKINVAKIEKIKTDLNQADTAALKQVYGIGEKLSLRIINYRNSLGGFIQTSQLKEVYGLDSMVVNRILKNFFIPDVVEPTKININTASEEVLAKHPYIKYKNAKAIVAFRYQHKAFNELDELLNIKVIDQNTFNKMKPYLTVSD</sequence>